<feature type="transmembrane region" description="Helical" evidence="2">
    <location>
        <begin position="120"/>
        <end position="137"/>
    </location>
</feature>
<dbReference type="AlphaFoldDB" id="A0A448TTE8"/>
<feature type="transmembrane region" description="Helical" evidence="2">
    <location>
        <begin position="67"/>
        <end position="87"/>
    </location>
</feature>
<sequence length="239" mass="27867">MLFTLITFGLMSAISGYLSYTYLNFYPKAIAKQIWKNFTTLYPDLLPQTNHGISFNIPQYFYSSQRFCVTSFIIISIIITFLTQHVYQNIMVTLYFNIYFETLWLLCLFDLRYRLIPIELCYFLFFLGINAVIYHVIDLSLISSLYHAIIGFNTFYIISLIAKCIYKEEALGMGDCWLMLGLCSSLSLIQIPWLILIASLLGITYVLLARYWQRNIIQIPFVPFLAVSQTLLLLQSVLY</sequence>
<dbReference type="KEGG" id="adp:NCTC12871_00661"/>
<evidence type="ECO:0000259" key="3">
    <source>
        <dbReference type="Pfam" id="PF01478"/>
    </source>
</evidence>
<name>A0A448TTE8_9PAST</name>
<dbReference type="GO" id="GO:0006465">
    <property type="term" value="P:signal peptide processing"/>
    <property type="evidence" value="ECO:0007669"/>
    <property type="project" value="TreeGrafter"/>
</dbReference>
<evidence type="ECO:0000256" key="1">
    <source>
        <dbReference type="ARBA" id="ARBA00005801"/>
    </source>
</evidence>
<dbReference type="Pfam" id="PF01478">
    <property type="entry name" value="Peptidase_A24"/>
    <property type="match status" value="1"/>
</dbReference>
<proteinExistence type="inferred from homology"/>
<dbReference type="Proteomes" id="UP000279799">
    <property type="component" value="Chromosome"/>
</dbReference>
<gene>
    <name evidence="4" type="primary">pppA</name>
    <name evidence="4" type="ORF">NCTC12871_00661</name>
</gene>
<dbReference type="PANTHER" id="PTHR30487">
    <property type="entry name" value="TYPE 4 PREPILIN-LIKE PROTEINS LEADER PEPTIDE-PROCESSING ENZYME"/>
    <property type="match status" value="1"/>
</dbReference>
<dbReference type="InterPro" id="IPR000045">
    <property type="entry name" value="Prepilin_IV_endopep_pep"/>
</dbReference>
<protein>
    <submittedName>
        <fullName evidence="4">Peptidase A24A prepilin type IV</fullName>
    </submittedName>
</protein>
<feature type="transmembrane region" description="Helical" evidence="2">
    <location>
        <begin position="143"/>
        <end position="166"/>
    </location>
</feature>
<dbReference type="OrthoDB" id="5689065at2"/>
<accession>A0A448TTE8</accession>
<evidence type="ECO:0000313" key="4">
    <source>
        <dbReference type="EMBL" id="VEJ09216.1"/>
    </source>
</evidence>
<feature type="transmembrane region" description="Helical" evidence="2">
    <location>
        <begin position="215"/>
        <end position="234"/>
    </location>
</feature>
<reference evidence="4 5" key="1">
    <citation type="submission" date="2018-12" db="EMBL/GenBank/DDBJ databases">
        <authorList>
            <consortium name="Pathogen Informatics"/>
        </authorList>
    </citation>
    <scope>NUCLEOTIDE SEQUENCE [LARGE SCALE GENOMIC DNA]</scope>
    <source>
        <strain evidence="4 5">NCTC12871</strain>
    </source>
</reference>
<dbReference type="EMBL" id="LR134510">
    <property type="protein sequence ID" value="VEJ09216.1"/>
    <property type="molecule type" value="Genomic_DNA"/>
</dbReference>
<comment type="similarity">
    <text evidence="1">Belongs to the peptidase A24 family.</text>
</comment>
<dbReference type="GO" id="GO:0004190">
    <property type="term" value="F:aspartic-type endopeptidase activity"/>
    <property type="evidence" value="ECO:0007669"/>
    <property type="project" value="InterPro"/>
</dbReference>
<organism evidence="4 5">
    <name type="scientific">Actinobacillus delphinicola</name>
    <dbReference type="NCBI Taxonomy" id="51161"/>
    <lineage>
        <taxon>Bacteria</taxon>
        <taxon>Pseudomonadati</taxon>
        <taxon>Pseudomonadota</taxon>
        <taxon>Gammaproteobacteria</taxon>
        <taxon>Pasteurellales</taxon>
        <taxon>Pasteurellaceae</taxon>
        <taxon>Actinobacillus</taxon>
    </lineage>
</organism>
<dbReference type="RefSeq" id="WP_126598958.1">
    <property type="nucleotide sequence ID" value="NZ_LR134510.1"/>
</dbReference>
<dbReference type="InterPro" id="IPR050882">
    <property type="entry name" value="Prepilin_peptidase/N-MTase"/>
</dbReference>
<evidence type="ECO:0000313" key="5">
    <source>
        <dbReference type="Proteomes" id="UP000279799"/>
    </source>
</evidence>
<feature type="transmembrane region" description="Helical" evidence="2">
    <location>
        <begin position="6"/>
        <end position="26"/>
    </location>
</feature>
<keyword evidence="2" id="KW-0812">Transmembrane</keyword>
<keyword evidence="2" id="KW-1133">Transmembrane helix</keyword>
<keyword evidence="2" id="KW-0472">Membrane</keyword>
<feature type="transmembrane region" description="Helical" evidence="2">
    <location>
        <begin position="178"/>
        <end position="203"/>
    </location>
</feature>
<feature type="domain" description="Prepilin type IV endopeptidase peptidase" evidence="3">
    <location>
        <begin position="102"/>
        <end position="207"/>
    </location>
</feature>
<dbReference type="GO" id="GO:0005886">
    <property type="term" value="C:plasma membrane"/>
    <property type="evidence" value="ECO:0007669"/>
    <property type="project" value="TreeGrafter"/>
</dbReference>
<keyword evidence="5" id="KW-1185">Reference proteome</keyword>
<evidence type="ECO:0000256" key="2">
    <source>
        <dbReference type="SAM" id="Phobius"/>
    </source>
</evidence>
<dbReference type="Gene3D" id="1.20.120.1220">
    <property type="match status" value="1"/>
</dbReference>
<dbReference type="PANTHER" id="PTHR30487:SF0">
    <property type="entry name" value="PREPILIN LEADER PEPTIDASE_N-METHYLTRANSFERASE-RELATED"/>
    <property type="match status" value="1"/>
</dbReference>